<evidence type="ECO:0000256" key="1">
    <source>
        <dbReference type="SAM" id="Phobius"/>
    </source>
</evidence>
<evidence type="ECO:0000313" key="3">
    <source>
        <dbReference type="EMBL" id="AGC44366.1"/>
    </source>
</evidence>
<organism evidence="3 4">
    <name type="scientific">Myxococcus stipitatus (strain DSM 14675 / JCM 12634 / Mx s8)</name>
    <dbReference type="NCBI Taxonomy" id="1278073"/>
    <lineage>
        <taxon>Bacteria</taxon>
        <taxon>Pseudomonadati</taxon>
        <taxon>Myxococcota</taxon>
        <taxon>Myxococcia</taxon>
        <taxon>Myxococcales</taxon>
        <taxon>Cystobacterineae</taxon>
        <taxon>Myxococcaceae</taxon>
        <taxon>Myxococcus</taxon>
    </lineage>
</organism>
<proteinExistence type="predicted"/>
<evidence type="ECO:0000313" key="4">
    <source>
        <dbReference type="Proteomes" id="UP000011131"/>
    </source>
</evidence>
<feature type="transmembrane region" description="Helical" evidence="1">
    <location>
        <begin position="212"/>
        <end position="232"/>
    </location>
</feature>
<dbReference type="GO" id="GO:0017004">
    <property type="term" value="P:cytochrome complex assembly"/>
    <property type="evidence" value="ECO:0007669"/>
    <property type="project" value="InterPro"/>
</dbReference>
<dbReference type="PANTHER" id="PTHR38034">
    <property type="entry name" value="INNER MEMBRANE PROTEIN YPJD"/>
    <property type="match status" value="1"/>
</dbReference>
<keyword evidence="1" id="KW-0812">Transmembrane</keyword>
<name>L7U672_MYXSD</name>
<gene>
    <name evidence="3" type="ordered locus">MYSTI_03050</name>
</gene>
<reference evidence="3 4" key="1">
    <citation type="journal article" date="2013" name="Genome Announc.">
        <title>Complete genome sequence of Myxococcus stipitatus strain DSM 14675, a fruiting myxobacterium.</title>
        <authorList>
            <person name="Huntley S."/>
            <person name="Kneip S."/>
            <person name="Treuner-Lange A."/>
            <person name="Sogaard-Andersen L."/>
        </authorList>
    </citation>
    <scope>NUCLEOTIDE SEQUENCE [LARGE SCALE GENOMIC DNA]</scope>
    <source>
        <strain evidence="4">DSM 14675 / JCM 12634 / Mx s8</strain>
    </source>
</reference>
<accession>L7U672</accession>
<dbReference type="PATRIC" id="fig|1278073.3.peg.3106"/>
<dbReference type="AlphaFoldDB" id="L7U672"/>
<feature type="transmembrane region" description="Helical" evidence="1">
    <location>
        <begin position="129"/>
        <end position="151"/>
    </location>
</feature>
<dbReference type="OrthoDB" id="9814290at2"/>
<protein>
    <submittedName>
        <fullName evidence="3">Cytochrome C assembly family protein</fullName>
    </submittedName>
</protein>
<sequence length="272" mass="28993">MSHTLVSLACHAYGIAAVAYLAYLVRQSDALAMAGRVLVGGGLVLHGVALFELLGAQSGRPVGMAQGFSTLAFLLLAIFLALDVRYRRPVIGAFLTPLAVTVLLPGLLMHGGQSPLPPGVRQPLLPLHITLALLGLAAFAVAAGVGVMYLLMERQVRAKRFGLLFARLPSLEFLDTLNRRLVVWGFIALSITLATGAFFVSTTRGWTWDGKSIATVVAWAVFAALVNARIFAGWRGRRVALLTMAGFCLVLVSFLTSYDLTSSSPTAAMRIP</sequence>
<feature type="transmembrane region" description="Helical" evidence="1">
    <location>
        <begin position="37"/>
        <end position="56"/>
    </location>
</feature>
<dbReference type="HOGENOM" id="CLU_049710_2_2_7"/>
<feature type="domain" description="Cytochrome c assembly protein" evidence="2">
    <location>
        <begin position="44"/>
        <end position="256"/>
    </location>
</feature>
<feature type="transmembrane region" description="Helical" evidence="1">
    <location>
        <begin position="239"/>
        <end position="258"/>
    </location>
</feature>
<evidence type="ECO:0000259" key="2">
    <source>
        <dbReference type="Pfam" id="PF01578"/>
    </source>
</evidence>
<dbReference type="Proteomes" id="UP000011131">
    <property type="component" value="Chromosome"/>
</dbReference>
<dbReference type="GO" id="GO:0020037">
    <property type="term" value="F:heme binding"/>
    <property type="evidence" value="ECO:0007669"/>
    <property type="project" value="InterPro"/>
</dbReference>
<dbReference type="eggNOG" id="COG0755">
    <property type="taxonomic scope" value="Bacteria"/>
</dbReference>
<dbReference type="RefSeq" id="WP_015348627.1">
    <property type="nucleotide sequence ID" value="NC_020126.1"/>
</dbReference>
<feature type="transmembrane region" description="Helical" evidence="1">
    <location>
        <begin position="62"/>
        <end position="82"/>
    </location>
</feature>
<dbReference type="Pfam" id="PF01578">
    <property type="entry name" value="Cytochrom_C_asm"/>
    <property type="match status" value="1"/>
</dbReference>
<keyword evidence="1" id="KW-0472">Membrane</keyword>
<dbReference type="KEGG" id="msd:MYSTI_03050"/>
<dbReference type="EMBL" id="CP004025">
    <property type="protein sequence ID" value="AGC44366.1"/>
    <property type="molecule type" value="Genomic_DNA"/>
</dbReference>
<dbReference type="InterPro" id="IPR002541">
    <property type="entry name" value="Cyt_c_assembly"/>
</dbReference>
<feature type="transmembrane region" description="Helical" evidence="1">
    <location>
        <begin position="6"/>
        <end position="25"/>
    </location>
</feature>
<dbReference type="PANTHER" id="PTHR38034:SF1">
    <property type="entry name" value="INNER MEMBRANE PROTEIN YPJD"/>
    <property type="match status" value="1"/>
</dbReference>
<keyword evidence="1" id="KW-1133">Transmembrane helix</keyword>
<feature type="transmembrane region" description="Helical" evidence="1">
    <location>
        <begin position="181"/>
        <end position="200"/>
    </location>
</feature>
<dbReference type="InterPro" id="IPR052372">
    <property type="entry name" value="YpjD/HemX"/>
</dbReference>
<keyword evidence="4" id="KW-1185">Reference proteome</keyword>
<feature type="transmembrane region" description="Helical" evidence="1">
    <location>
        <begin position="89"/>
        <end position="109"/>
    </location>
</feature>
<dbReference type="STRING" id="1278073.MYSTI_03050"/>